<reference evidence="2 4" key="2">
    <citation type="journal article" date="2013" name="Nature">
        <title>Insights into bilaterian evolution from three spiralian genomes.</title>
        <authorList>
            <person name="Simakov O."/>
            <person name="Marletaz F."/>
            <person name="Cho S.J."/>
            <person name="Edsinger-Gonzales E."/>
            <person name="Havlak P."/>
            <person name="Hellsten U."/>
            <person name="Kuo D.H."/>
            <person name="Larsson T."/>
            <person name="Lv J."/>
            <person name="Arendt D."/>
            <person name="Savage R."/>
            <person name="Osoegawa K."/>
            <person name="de Jong P."/>
            <person name="Grimwood J."/>
            <person name="Chapman J.A."/>
            <person name="Shapiro H."/>
            <person name="Aerts A."/>
            <person name="Otillar R.P."/>
            <person name="Terry A.Y."/>
            <person name="Boore J.L."/>
            <person name="Grigoriev I.V."/>
            <person name="Lindberg D.R."/>
            <person name="Seaver E.C."/>
            <person name="Weisblat D.A."/>
            <person name="Putnam N.H."/>
            <person name="Rokhsar D.S."/>
        </authorList>
    </citation>
    <scope>NUCLEOTIDE SEQUENCE</scope>
    <source>
        <strain evidence="2 4">I ESC-2004</strain>
    </source>
</reference>
<dbReference type="SUPFAM" id="SSF56436">
    <property type="entry name" value="C-type lectin-like"/>
    <property type="match status" value="1"/>
</dbReference>
<evidence type="ECO:0000313" key="4">
    <source>
        <dbReference type="Proteomes" id="UP000014760"/>
    </source>
</evidence>
<name>R7TI47_CAPTE</name>
<dbReference type="InterPro" id="IPR050111">
    <property type="entry name" value="C-type_lectin/snaclec_domain"/>
</dbReference>
<feature type="non-terminal residue" evidence="2">
    <location>
        <position position="116"/>
    </location>
</feature>
<dbReference type="Pfam" id="PF00059">
    <property type="entry name" value="Lectin_C"/>
    <property type="match status" value="1"/>
</dbReference>
<dbReference type="AlphaFoldDB" id="R7TI47"/>
<dbReference type="EMBL" id="AMQN01012720">
    <property type="status" value="NOT_ANNOTATED_CDS"/>
    <property type="molecule type" value="Genomic_DNA"/>
</dbReference>
<dbReference type="CDD" id="cd00037">
    <property type="entry name" value="CLECT"/>
    <property type="match status" value="1"/>
</dbReference>
<evidence type="ECO:0000259" key="1">
    <source>
        <dbReference type="PROSITE" id="PS50041"/>
    </source>
</evidence>
<sequence length="116" mass="12778">WHLDPVGRNCYFVNEETKLGWEDARAHCADLGGDLASIVGPTDQSFIETLIHNSALAFWTGGNHLDESSGWTWSDGSPAAYFNWAEGKAAESLTICYIDILSNSAKTTQTNQVKKR</sequence>
<dbReference type="Gene3D" id="3.10.100.10">
    <property type="entry name" value="Mannose-Binding Protein A, subunit A"/>
    <property type="match status" value="1"/>
</dbReference>
<dbReference type="SMART" id="SM00034">
    <property type="entry name" value="CLECT"/>
    <property type="match status" value="1"/>
</dbReference>
<reference evidence="3" key="3">
    <citation type="submission" date="2015-06" db="UniProtKB">
        <authorList>
            <consortium name="EnsemblMetazoa"/>
        </authorList>
    </citation>
    <scope>IDENTIFICATION</scope>
</reference>
<dbReference type="EnsemblMetazoa" id="CapteT77441">
    <property type="protein sequence ID" value="CapteP77441"/>
    <property type="gene ID" value="CapteG77441"/>
</dbReference>
<dbReference type="InterPro" id="IPR016187">
    <property type="entry name" value="CTDL_fold"/>
</dbReference>
<gene>
    <name evidence="2" type="ORF">CAPTEDRAFT_77441</name>
</gene>
<dbReference type="PANTHER" id="PTHR22803">
    <property type="entry name" value="MANNOSE, PHOSPHOLIPASE, LECTIN RECEPTOR RELATED"/>
    <property type="match status" value="1"/>
</dbReference>
<dbReference type="InterPro" id="IPR001304">
    <property type="entry name" value="C-type_lectin-like"/>
</dbReference>
<accession>R7TI47</accession>
<proteinExistence type="predicted"/>
<feature type="non-terminal residue" evidence="2">
    <location>
        <position position="1"/>
    </location>
</feature>
<dbReference type="InterPro" id="IPR016186">
    <property type="entry name" value="C-type_lectin-like/link_sf"/>
</dbReference>
<evidence type="ECO:0000313" key="3">
    <source>
        <dbReference type="EnsemblMetazoa" id="CapteP77441"/>
    </source>
</evidence>
<dbReference type="OMA" id="CAESELW"/>
<feature type="domain" description="C-type lectin" evidence="1">
    <location>
        <begin position="6"/>
        <end position="96"/>
    </location>
</feature>
<dbReference type="PROSITE" id="PS50041">
    <property type="entry name" value="C_TYPE_LECTIN_2"/>
    <property type="match status" value="1"/>
</dbReference>
<organism evidence="2">
    <name type="scientific">Capitella teleta</name>
    <name type="common">Polychaete worm</name>
    <dbReference type="NCBI Taxonomy" id="283909"/>
    <lineage>
        <taxon>Eukaryota</taxon>
        <taxon>Metazoa</taxon>
        <taxon>Spiralia</taxon>
        <taxon>Lophotrochozoa</taxon>
        <taxon>Annelida</taxon>
        <taxon>Polychaeta</taxon>
        <taxon>Sedentaria</taxon>
        <taxon>Scolecida</taxon>
        <taxon>Capitellidae</taxon>
        <taxon>Capitella</taxon>
    </lineage>
</organism>
<keyword evidence="4" id="KW-1185">Reference proteome</keyword>
<protein>
    <recommendedName>
        <fullName evidence="1">C-type lectin domain-containing protein</fullName>
    </recommendedName>
</protein>
<dbReference type="EMBL" id="KB309712">
    <property type="protein sequence ID" value="ELT93503.1"/>
    <property type="molecule type" value="Genomic_DNA"/>
</dbReference>
<reference evidence="4" key="1">
    <citation type="submission" date="2012-12" db="EMBL/GenBank/DDBJ databases">
        <authorList>
            <person name="Hellsten U."/>
            <person name="Grimwood J."/>
            <person name="Chapman J.A."/>
            <person name="Shapiro H."/>
            <person name="Aerts A."/>
            <person name="Otillar R.P."/>
            <person name="Terry A.Y."/>
            <person name="Boore J.L."/>
            <person name="Simakov O."/>
            <person name="Marletaz F."/>
            <person name="Cho S.-J."/>
            <person name="Edsinger-Gonzales E."/>
            <person name="Havlak P."/>
            <person name="Kuo D.-H."/>
            <person name="Larsson T."/>
            <person name="Lv J."/>
            <person name="Arendt D."/>
            <person name="Savage R."/>
            <person name="Osoegawa K."/>
            <person name="de Jong P."/>
            <person name="Lindberg D.R."/>
            <person name="Seaver E.C."/>
            <person name="Weisblat D.A."/>
            <person name="Putnam N.H."/>
            <person name="Grigoriev I.V."/>
            <person name="Rokhsar D.S."/>
        </authorList>
    </citation>
    <scope>NUCLEOTIDE SEQUENCE</scope>
    <source>
        <strain evidence="4">I ESC-2004</strain>
    </source>
</reference>
<dbReference type="Proteomes" id="UP000014760">
    <property type="component" value="Unassembled WGS sequence"/>
</dbReference>
<dbReference type="OrthoDB" id="418245at2759"/>
<evidence type="ECO:0000313" key="2">
    <source>
        <dbReference type="EMBL" id="ELT93503.1"/>
    </source>
</evidence>
<dbReference type="HOGENOM" id="CLU_2102924_0_0_1"/>
<dbReference type="STRING" id="283909.R7TI47"/>
<dbReference type="FunCoup" id="R7TI47">
    <property type="interactions" value="6"/>
</dbReference>